<keyword evidence="3" id="KW-1185">Reference proteome</keyword>
<dbReference type="Proteomes" id="UP000245916">
    <property type="component" value="Unassembled WGS sequence"/>
</dbReference>
<evidence type="ECO:0000259" key="1">
    <source>
        <dbReference type="Pfam" id="PF00117"/>
    </source>
</evidence>
<dbReference type="GO" id="GO:0005829">
    <property type="term" value="C:cytosol"/>
    <property type="evidence" value="ECO:0007669"/>
    <property type="project" value="TreeGrafter"/>
</dbReference>
<accession>A0A2U2IYJ7</accession>
<organism evidence="2 3">
    <name type="scientific">Allosphingosinicella humi</name>
    <dbReference type="NCBI Taxonomy" id="2068657"/>
    <lineage>
        <taxon>Bacteria</taxon>
        <taxon>Pseudomonadati</taxon>
        <taxon>Pseudomonadota</taxon>
        <taxon>Alphaproteobacteria</taxon>
        <taxon>Sphingomonadales</taxon>
        <taxon>Sphingomonadaceae</taxon>
        <taxon>Allosphingosinicella</taxon>
    </lineage>
</organism>
<proteinExistence type="predicted"/>
<dbReference type="InterPro" id="IPR029062">
    <property type="entry name" value="Class_I_gatase-like"/>
</dbReference>
<dbReference type="Pfam" id="PF00117">
    <property type="entry name" value="GATase"/>
    <property type="match status" value="1"/>
</dbReference>
<dbReference type="InterPro" id="IPR044992">
    <property type="entry name" value="ChyE-like"/>
</dbReference>
<evidence type="ECO:0000313" key="2">
    <source>
        <dbReference type="EMBL" id="PWG01128.1"/>
    </source>
</evidence>
<dbReference type="EMBL" id="QFFF01000002">
    <property type="protein sequence ID" value="PWG01128.1"/>
    <property type="molecule type" value="Genomic_DNA"/>
</dbReference>
<dbReference type="AlphaFoldDB" id="A0A2U2IYJ7"/>
<feature type="domain" description="Glutamine amidotransferase" evidence="1">
    <location>
        <begin position="52"/>
        <end position="186"/>
    </location>
</feature>
<gene>
    <name evidence="2" type="ORF">DF286_13335</name>
</gene>
<comment type="caution">
    <text evidence="2">The sequence shown here is derived from an EMBL/GenBank/DDBJ whole genome shotgun (WGS) entry which is preliminary data.</text>
</comment>
<evidence type="ECO:0000313" key="3">
    <source>
        <dbReference type="Proteomes" id="UP000245916"/>
    </source>
</evidence>
<dbReference type="InterPro" id="IPR017926">
    <property type="entry name" value="GATASE"/>
</dbReference>
<dbReference type="SUPFAM" id="SSF52317">
    <property type="entry name" value="Class I glutamine amidotransferase-like"/>
    <property type="match status" value="1"/>
</dbReference>
<dbReference type="PANTHER" id="PTHR42695:SF5">
    <property type="entry name" value="GLUTAMINE AMIDOTRANSFERASE YLR126C-RELATED"/>
    <property type="match status" value="1"/>
</dbReference>
<dbReference type="RefSeq" id="WP_109272190.1">
    <property type="nucleotide sequence ID" value="NZ_QFFF01000002.1"/>
</dbReference>
<dbReference type="Gene3D" id="3.40.50.880">
    <property type="match status" value="1"/>
</dbReference>
<name>A0A2U2IYJ7_9SPHN</name>
<dbReference type="PANTHER" id="PTHR42695">
    <property type="entry name" value="GLUTAMINE AMIDOTRANSFERASE YLR126C-RELATED"/>
    <property type="match status" value="1"/>
</dbReference>
<reference evidence="2 3" key="1">
    <citation type="submission" date="2018-05" db="EMBL/GenBank/DDBJ databases">
        <title>Genome of Sphingosinicella humi QZX222.</title>
        <authorList>
            <person name="Qiao Z."/>
            <person name="Wang G."/>
        </authorList>
    </citation>
    <scope>NUCLEOTIDE SEQUENCE [LARGE SCALE GENOMIC DNA]</scope>
    <source>
        <strain evidence="2 3">QZX222</strain>
    </source>
</reference>
<dbReference type="OrthoDB" id="9813383at2"/>
<dbReference type="PROSITE" id="PS51273">
    <property type="entry name" value="GATASE_TYPE_1"/>
    <property type="match status" value="1"/>
</dbReference>
<sequence length="235" mass="26022">MPSTKIGILETGGPPRELAERFGDYAAMMRRMLGEGYAYATYDVADALPATPEEQDAYIVTGSPAGVYEDHAWIEQLIGWLRQAKGRAKLVGICFGHQVMAEAFGGRVAQSDKGWGIGLHRYQLHERTEWMDHAAAIAIPVSHQDQIVELPPFSRIVGGSDFCRVGILAYEDQPAISFQCHPEFEPAFAKALIEARRDRLPDPDAAIASLDQPDDRERVAGWIRRFLDGLAAERS</sequence>
<dbReference type="CDD" id="cd01741">
    <property type="entry name" value="GATase1_1"/>
    <property type="match status" value="1"/>
</dbReference>
<protein>
    <submittedName>
        <fullName evidence="2">GMP synthase</fullName>
    </submittedName>
</protein>